<evidence type="ECO:0000313" key="2">
    <source>
        <dbReference type="Proteomes" id="UP000811609"/>
    </source>
</evidence>
<reference evidence="1" key="1">
    <citation type="submission" date="2020-12" db="EMBL/GenBank/DDBJ databases">
        <title>WGS assembly of Carya illinoinensis cv. Pawnee.</title>
        <authorList>
            <person name="Platts A."/>
            <person name="Shu S."/>
            <person name="Wright S."/>
            <person name="Barry K."/>
            <person name="Edger P."/>
            <person name="Pires J.C."/>
            <person name="Schmutz J."/>
        </authorList>
    </citation>
    <scope>NUCLEOTIDE SEQUENCE</scope>
    <source>
        <tissue evidence="1">Leaf</tissue>
    </source>
</reference>
<sequence>MLVILIQQTFVEHKPDRAHKMRKRMRYWEKYSAIRTV</sequence>
<evidence type="ECO:0000313" key="1">
    <source>
        <dbReference type="EMBL" id="KAG6659870.1"/>
    </source>
</evidence>
<name>A0A8T1QXM7_CARIL</name>
<gene>
    <name evidence="1" type="ORF">CIPAW_03G066300</name>
</gene>
<accession>A0A8T1QXM7</accession>
<protein>
    <submittedName>
        <fullName evidence="1">Uncharacterized protein</fullName>
    </submittedName>
</protein>
<dbReference type="EMBL" id="CM031811">
    <property type="protein sequence ID" value="KAG6659870.1"/>
    <property type="molecule type" value="Genomic_DNA"/>
</dbReference>
<organism evidence="1 2">
    <name type="scientific">Carya illinoinensis</name>
    <name type="common">Pecan</name>
    <dbReference type="NCBI Taxonomy" id="32201"/>
    <lineage>
        <taxon>Eukaryota</taxon>
        <taxon>Viridiplantae</taxon>
        <taxon>Streptophyta</taxon>
        <taxon>Embryophyta</taxon>
        <taxon>Tracheophyta</taxon>
        <taxon>Spermatophyta</taxon>
        <taxon>Magnoliopsida</taxon>
        <taxon>eudicotyledons</taxon>
        <taxon>Gunneridae</taxon>
        <taxon>Pentapetalae</taxon>
        <taxon>rosids</taxon>
        <taxon>fabids</taxon>
        <taxon>Fagales</taxon>
        <taxon>Juglandaceae</taxon>
        <taxon>Carya</taxon>
    </lineage>
</organism>
<dbReference type="Proteomes" id="UP000811609">
    <property type="component" value="Chromosome 3"/>
</dbReference>
<proteinExistence type="predicted"/>
<dbReference type="AlphaFoldDB" id="A0A8T1QXM7"/>
<keyword evidence="2" id="KW-1185">Reference proteome</keyword>
<comment type="caution">
    <text evidence="1">The sequence shown here is derived from an EMBL/GenBank/DDBJ whole genome shotgun (WGS) entry which is preliminary data.</text>
</comment>